<dbReference type="AlphaFoldDB" id="A0A7S2XQ14"/>
<organism evidence="2">
    <name type="scientific">Attheya septentrionalis</name>
    <dbReference type="NCBI Taxonomy" id="420275"/>
    <lineage>
        <taxon>Eukaryota</taxon>
        <taxon>Sar</taxon>
        <taxon>Stramenopiles</taxon>
        <taxon>Ochrophyta</taxon>
        <taxon>Bacillariophyta</taxon>
        <taxon>Coscinodiscophyceae</taxon>
        <taxon>Chaetocerotophycidae</taxon>
        <taxon>Chaetocerotales</taxon>
        <taxon>Attheyaceae</taxon>
        <taxon>Attheya</taxon>
    </lineage>
</organism>
<evidence type="ECO:0000313" key="2">
    <source>
        <dbReference type="EMBL" id="CAD9821923.1"/>
    </source>
</evidence>
<sequence>MNGLGVTNLWQDVLYDPISGQSDLSLMAAALLGLLPGTIGMNPYPGFLESREEVLILSDEGGRDFTAEILDYYDAVAGRCNIILNLGANRMMEKDYFAIATIHETWHCFHSPLDTSPIDLLKRAIREGVVTYLTSITRAITIVDESCGVSSFKEADLLFWSMKELEAAQDLRTEIIGAFAADRTETDPSKLQEWLVLGKSLSSVPGAPSRSAYYVGWLAVQAYVASLSSPPSSNFLLAKEILDLNDSSEGREEIIQALLDSESLDSESSSAPGAKPDGVVLWLVITVLVVPLCSLLLWS</sequence>
<name>A0A7S2XQ14_9STRA</name>
<evidence type="ECO:0000256" key="1">
    <source>
        <dbReference type="SAM" id="Phobius"/>
    </source>
</evidence>
<dbReference type="EMBL" id="HBHQ01020419">
    <property type="protein sequence ID" value="CAD9821923.1"/>
    <property type="molecule type" value="Transcribed_RNA"/>
</dbReference>
<proteinExistence type="predicted"/>
<protein>
    <submittedName>
        <fullName evidence="2">Uncharacterized protein</fullName>
    </submittedName>
</protein>
<feature type="transmembrane region" description="Helical" evidence="1">
    <location>
        <begin position="279"/>
        <end position="298"/>
    </location>
</feature>
<reference evidence="2" key="1">
    <citation type="submission" date="2021-01" db="EMBL/GenBank/DDBJ databases">
        <authorList>
            <person name="Corre E."/>
            <person name="Pelletier E."/>
            <person name="Niang G."/>
            <person name="Scheremetjew M."/>
            <person name="Finn R."/>
            <person name="Kale V."/>
            <person name="Holt S."/>
            <person name="Cochrane G."/>
            <person name="Meng A."/>
            <person name="Brown T."/>
            <person name="Cohen L."/>
        </authorList>
    </citation>
    <scope>NUCLEOTIDE SEQUENCE</scope>
    <source>
        <strain evidence="2">CCMP2084</strain>
    </source>
</reference>
<accession>A0A7S2XQ14</accession>
<gene>
    <name evidence="2" type="ORF">ASEP1449_LOCUS13757</name>
</gene>
<keyword evidence="1" id="KW-0812">Transmembrane</keyword>
<keyword evidence="1" id="KW-0472">Membrane</keyword>
<keyword evidence="1" id="KW-1133">Transmembrane helix</keyword>